<keyword evidence="3 6" id="KW-1133">Transmembrane helix</keyword>
<evidence type="ECO:0000256" key="1">
    <source>
        <dbReference type="ARBA" id="ARBA00004141"/>
    </source>
</evidence>
<keyword evidence="2 6" id="KW-0812">Transmembrane</keyword>
<protein>
    <recommendedName>
        <fullName evidence="6">Transport permease protein</fullName>
    </recommendedName>
</protein>
<dbReference type="GO" id="GO:0046677">
    <property type="term" value="P:response to antibiotic"/>
    <property type="evidence" value="ECO:0007669"/>
    <property type="project" value="UniProtKB-KW"/>
</dbReference>
<sequence length="276" mass="30159">MSTTQTDTRVVSPLLRIAPTGMYARRARMLVERSVLVSRKMWLIILSGFFEPLFYLLAFQVGFGKLVETVQGPGGQTMSYVAFVAPALLASSAMNGAVYDSTFNIFFKMRYQRLYEGVLATPLGPLDIAMGEISWALVRGVLYAVAFFAVVSGMGLVTSPWALLMVPVAILIAFAFAAIGMAATTWIRSTTDFGLIQLVLIPMFLFSTTFFPLSVFPGAVQVIIQIFPLYHGVELMRGLATGVLDPSMLGHLAYLVVLAVVGMLVAARRLRVLLLR</sequence>
<dbReference type="PANTHER" id="PTHR43229:SF2">
    <property type="entry name" value="NODULATION PROTEIN J"/>
    <property type="match status" value="1"/>
</dbReference>
<feature type="transmembrane region" description="Helical" evidence="6">
    <location>
        <begin position="42"/>
        <end position="63"/>
    </location>
</feature>
<accession>A0A4R2QHF4</accession>
<dbReference type="Pfam" id="PF01061">
    <property type="entry name" value="ABC2_membrane"/>
    <property type="match status" value="1"/>
</dbReference>
<dbReference type="InterPro" id="IPR047817">
    <property type="entry name" value="ABC2_TM_bact-type"/>
</dbReference>
<feature type="transmembrane region" description="Helical" evidence="6">
    <location>
        <begin position="248"/>
        <end position="267"/>
    </location>
</feature>
<dbReference type="Proteomes" id="UP000294911">
    <property type="component" value="Unassembled WGS sequence"/>
</dbReference>
<feature type="transmembrane region" description="Helical" evidence="6">
    <location>
        <begin position="136"/>
        <end position="157"/>
    </location>
</feature>
<dbReference type="GO" id="GO:0140359">
    <property type="term" value="F:ABC-type transporter activity"/>
    <property type="evidence" value="ECO:0007669"/>
    <property type="project" value="InterPro"/>
</dbReference>
<dbReference type="EMBL" id="SLXQ01000010">
    <property type="protein sequence ID" value="TCP48587.1"/>
    <property type="molecule type" value="Genomic_DNA"/>
</dbReference>
<evidence type="ECO:0000256" key="3">
    <source>
        <dbReference type="ARBA" id="ARBA00022989"/>
    </source>
</evidence>
<feature type="domain" description="ABC transmembrane type-2" evidence="7">
    <location>
        <begin position="43"/>
        <end position="273"/>
    </location>
</feature>
<comment type="similarity">
    <text evidence="6">Belongs to the ABC-2 integral membrane protein family.</text>
</comment>
<dbReference type="PROSITE" id="PS51012">
    <property type="entry name" value="ABC_TM2"/>
    <property type="match status" value="1"/>
</dbReference>
<dbReference type="OrthoDB" id="9778589at2"/>
<feature type="transmembrane region" description="Helical" evidence="6">
    <location>
        <begin position="199"/>
        <end position="228"/>
    </location>
</feature>
<comment type="caution">
    <text evidence="8">The sequence shown here is derived from an EMBL/GenBank/DDBJ whole genome shotgun (WGS) entry which is preliminary data.</text>
</comment>
<keyword evidence="9" id="KW-1185">Reference proteome</keyword>
<dbReference type="PRINTS" id="PR00164">
    <property type="entry name" value="ABC2TRNSPORT"/>
</dbReference>
<dbReference type="RefSeq" id="WP_132878858.1">
    <property type="nucleotide sequence ID" value="NZ_SLXQ01000010.1"/>
</dbReference>
<dbReference type="GO" id="GO:0043190">
    <property type="term" value="C:ATP-binding cassette (ABC) transporter complex"/>
    <property type="evidence" value="ECO:0007669"/>
    <property type="project" value="InterPro"/>
</dbReference>
<evidence type="ECO:0000256" key="5">
    <source>
        <dbReference type="ARBA" id="ARBA00023251"/>
    </source>
</evidence>
<evidence type="ECO:0000313" key="8">
    <source>
        <dbReference type="EMBL" id="TCP48587.1"/>
    </source>
</evidence>
<dbReference type="InterPro" id="IPR013525">
    <property type="entry name" value="ABC2_TM"/>
</dbReference>
<evidence type="ECO:0000313" key="9">
    <source>
        <dbReference type="Proteomes" id="UP000294911"/>
    </source>
</evidence>
<dbReference type="AlphaFoldDB" id="A0A4R2QHF4"/>
<keyword evidence="4 6" id="KW-0472">Membrane</keyword>
<evidence type="ECO:0000256" key="4">
    <source>
        <dbReference type="ARBA" id="ARBA00023136"/>
    </source>
</evidence>
<organism evidence="8 9">
    <name type="scientific">Tamaricihabitans halophyticus</name>
    <dbReference type="NCBI Taxonomy" id="1262583"/>
    <lineage>
        <taxon>Bacteria</taxon>
        <taxon>Bacillati</taxon>
        <taxon>Actinomycetota</taxon>
        <taxon>Actinomycetes</taxon>
        <taxon>Pseudonocardiales</taxon>
        <taxon>Pseudonocardiaceae</taxon>
        <taxon>Tamaricihabitans</taxon>
    </lineage>
</organism>
<evidence type="ECO:0000259" key="7">
    <source>
        <dbReference type="PROSITE" id="PS51012"/>
    </source>
</evidence>
<keyword evidence="5" id="KW-0046">Antibiotic resistance</keyword>
<proteinExistence type="inferred from homology"/>
<dbReference type="InterPro" id="IPR051784">
    <property type="entry name" value="Nod_factor_ABC_transporter"/>
</dbReference>
<reference evidence="8 9" key="1">
    <citation type="submission" date="2019-03" db="EMBL/GenBank/DDBJ databases">
        <title>Genomic Encyclopedia of Type Strains, Phase IV (KMG-IV): sequencing the most valuable type-strain genomes for metagenomic binning, comparative biology and taxonomic classification.</title>
        <authorList>
            <person name="Goeker M."/>
        </authorList>
    </citation>
    <scope>NUCLEOTIDE SEQUENCE [LARGE SCALE GENOMIC DNA]</scope>
    <source>
        <strain evidence="8 9">DSM 45765</strain>
    </source>
</reference>
<evidence type="ECO:0000256" key="2">
    <source>
        <dbReference type="ARBA" id="ARBA00022692"/>
    </source>
</evidence>
<name>A0A4R2QHF4_9PSEU</name>
<comment type="subcellular location">
    <subcellularLocation>
        <location evidence="6">Cell membrane</location>
        <topology evidence="6">Multi-pass membrane protein</topology>
    </subcellularLocation>
    <subcellularLocation>
        <location evidence="1">Membrane</location>
        <topology evidence="1">Multi-pass membrane protein</topology>
    </subcellularLocation>
</comment>
<keyword evidence="6" id="KW-0813">Transport</keyword>
<feature type="transmembrane region" description="Helical" evidence="6">
    <location>
        <begin position="163"/>
        <end position="187"/>
    </location>
</feature>
<keyword evidence="6" id="KW-1003">Cell membrane</keyword>
<dbReference type="InterPro" id="IPR000412">
    <property type="entry name" value="ABC_2_transport"/>
</dbReference>
<feature type="transmembrane region" description="Helical" evidence="6">
    <location>
        <begin position="83"/>
        <end position="107"/>
    </location>
</feature>
<dbReference type="PIRSF" id="PIRSF006648">
    <property type="entry name" value="DrrB"/>
    <property type="match status" value="1"/>
</dbReference>
<gene>
    <name evidence="8" type="ORF">EV191_110147</name>
</gene>
<evidence type="ECO:0000256" key="6">
    <source>
        <dbReference type="RuleBase" id="RU361157"/>
    </source>
</evidence>
<dbReference type="PANTHER" id="PTHR43229">
    <property type="entry name" value="NODULATION PROTEIN J"/>
    <property type="match status" value="1"/>
</dbReference>